<dbReference type="AlphaFoldDB" id="A0AA88A0N6"/>
<sequence>MRLAIIRWTVKVRMAKLFLFAILKFGFALTFVLVNCQDQLSGFISIDCGVSDDYTDEKTGIKYATDDKYIDTGESKKISRIRYQKPCSAISECPNLPTREKKLLRS</sequence>
<evidence type="ECO:0000259" key="6">
    <source>
        <dbReference type="Pfam" id="PF12819"/>
    </source>
</evidence>
<dbReference type="GO" id="GO:0016020">
    <property type="term" value="C:membrane"/>
    <property type="evidence" value="ECO:0007669"/>
    <property type="project" value="UniProtKB-SubCell"/>
</dbReference>
<evidence type="ECO:0000256" key="3">
    <source>
        <dbReference type="ARBA" id="ARBA00022729"/>
    </source>
</evidence>
<keyword evidence="4" id="KW-1133">Transmembrane helix</keyword>
<evidence type="ECO:0000313" key="8">
    <source>
        <dbReference type="Proteomes" id="UP001187192"/>
    </source>
</evidence>
<keyword evidence="2" id="KW-0812">Transmembrane</keyword>
<dbReference type="Pfam" id="PF12819">
    <property type="entry name" value="Malectin_like"/>
    <property type="match status" value="1"/>
</dbReference>
<gene>
    <name evidence="7" type="ORF">TIFTF001_006515</name>
</gene>
<feature type="domain" description="Malectin-like" evidence="6">
    <location>
        <begin position="46"/>
        <end position="80"/>
    </location>
</feature>
<reference evidence="7" key="1">
    <citation type="submission" date="2023-07" db="EMBL/GenBank/DDBJ databases">
        <title>draft genome sequence of fig (Ficus carica).</title>
        <authorList>
            <person name="Takahashi T."/>
            <person name="Nishimura K."/>
        </authorList>
    </citation>
    <scope>NUCLEOTIDE SEQUENCE</scope>
</reference>
<accession>A0AA88A0N6</accession>
<comment type="caution">
    <text evidence="7">The sequence shown here is derived from an EMBL/GenBank/DDBJ whole genome shotgun (WGS) entry which is preliminary data.</text>
</comment>
<dbReference type="Proteomes" id="UP001187192">
    <property type="component" value="Unassembled WGS sequence"/>
</dbReference>
<evidence type="ECO:0000256" key="4">
    <source>
        <dbReference type="ARBA" id="ARBA00022989"/>
    </source>
</evidence>
<evidence type="ECO:0000313" key="7">
    <source>
        <dbReference type="EMBL" id="GMN37078.1"/>
    </source>
</evidence>
<dbReference type="EMBL" id="BTGU01000006">
    <property type="protein sequence ID" value="GMN37078.1"/>
    <property type="molecule type" value="Genomic_DNA"/>
</dbReference>
<comment type="subcellular location">
    <subcellularLocation>
        <location evidence="1">Membrane</location>
        <topology evidence="1">Single-pass membrane protein</topology>
    </subcellularLocation>
</comment>
<dbReference type="InterPro" id="IPR024788">
    <property type="entry name" value="Malectin-like_Carb-bd_dom"/>
</dbReference>
<keyword evidence="8" id="KW-1185">Reference proteome</keyword>
<name>A0AA88A0N6_FICCA</name>
<protein>
    <recommendedName>
        <fullName evidence="6">Malectin-like domain-containing protein</fullName>
    </recommendedName>
</protein>
<evidence type="ECO:0000256" key="2">
    <source>
        <dbReference type="ARBA" id="ARBA00022692"/>
    </source>
</evidence>
<keyword evidence="3" id="KW-0732">Signal</keyword>
<proteinExistence type="predicted"/>
<organism evidence="7 8">
    <name type="scientific">Ficus carica</name>
    <name type="common">Common fig</name>
    <dbReference type="NCBI Taxonomy" id="3494"/>
    <lineage>
        <taxon>Eukaryota</taxon>
        <taxon>Viridiplantae</taxon>
        <taxon>Streptophyta</taxon>
        <taxon>Embryophyta</taxon>
        <taxon>Tracheophyta</taxon>
        <taxon>Spermatophyta</taxon>
        <taxon>Magnoliopsida</taxon>
        <taxon>eudicotyledons</taxon>
        <taxon>Gunneridae</taxon>
        <taxon>Pentapetalae</taxon>
        <taxon>rosids</taxon>
        <taxon>fabids</taxon>
        <taxon>Rosales</taxon>
        <taxon>Moraceae</taxon>
        <taxon>Ficeae</taxon>
        <taxon>Ficus</taxon>
    </lineage>
</organism>
<evidence type="ECO:0000256" key="1">
    <source>
        <dbReference type="ARBA" id="ARBA00004167"/>
    </source>
</evidence>
<evidence type="ECO:0000256" key="5">
    <source>
        <dbReference type="ARBA" id="ARBA00023136"/>
    </source>
</evidence>
<keyword evidence="5" id="KW-0472">Membrane</keyword>